<dbReference type="EMBL" id="MU006296">
    <property type="protein sequence ID" value="KAF2853253.1"/>
    <property type="molecule type" value="Genomic_DNA"/>
</dbReference>
<feature type="compositionally biased region" description="Basic and acidic residues" evidence="1">
    <location>
        <begin position="287"/>
        <end position="305"/>
    </location>
</feature>
<feature type="compositionally biased region" description="Gly residues" evidence="1">
    <location>
        <begin position="106"/>
        <end position="115"/>
    </location>
</feature>
<dbReference type="OrthoDB" id="3801552at2759"/>
<gene>
    <name evidence="2" type="ORF">T440DRAFT_506093</name>
</gene>
<feature type="compositionally biased region" description="Polar residues" evidence="1">
    <location>
        <begin position="204"/>
        <end position="217"/>
    </location>
</feature>
<name>A0A6A7BD33_9PLEO</name>
<evidence type="ECO:0000313" key="2">
    <source>
        <dbReference type="EMBL" id="KAF2853253.1"/>
    </source>
</evidence>
<feature type="compositionally biased region" description="Low complexity" evidence="1">
    <location>
        <begin position="189"/>
        <end position="202"/>
    </location>
</feature>
<feature type="compositionally biased region" description="Basic and acidic residues" evidence="1">
    <location>
        <begin position="116"/>
        <end position="128"/>
    </location>
</feature>
<feature type="region of interest" description="Disordered" evidence="1">
    <location>
        <begin position="286"/>
        <end position="305"/>
    </location>
</feature>
<evidence type="ECO:0000256" key="1">
    <source>
        <dbReference type="SAM" id="MobiDB-lite"/>
    </source>
</evidence>
<feature type="region of interest" description="Disordered" evidence="1">
    <location>
        <begin position="106"/>
        <end position="217"/>
    </location>
</feature>
<dbReference type="Proteomes" id="UP000799423">
    <property type="component" value="Unassembled WGS sequence"/>
</dbReference>
<reference evidence="2" key="1">
    <citation type="submission" date="2020-01" db="EMBL/GenBank/DDBJ databases">
        <authorList>
            <consortium name="DOE Joint Genome Institute"/>
            <person name="Haridas S."/>
            <person name="Albert R."/>
            <person name="Binder M."/>
            <person name="Bloem J."/>
            <person name="Labutti K."/>
            <person name="Salamov A."/>
            <person name="Andreopoulos B."/>
            <person name="Baker S.E."/>
            <person name="Barry K."/>
            <person name="Bills G."/>
            <person name="Bluhm B.H."/>
            <person name="Cannon C."/>
            <person name="Castanera R."/>
            <person name="Culley D.E."/>
            <person name="Daum C."/>
            <person name="Ezra D."/>
            <person name="Gonzalez J.B."/>
            <person name="Henrissat B."/>
            <person name="Kuo A."/>
            <person name="Liang C."/>
            <person name="Lipzen A."/>
            <person name="Lutzoni F."/>
            <person name="Magnuson J."/>
            <person name="Mondo S."/>
            <person name="Nolan M."/>
            <person name="Ohm R."/>
            <person name="Pangilinan J."/>
            <person name="Park H.-J."/>
            <person name="Ramirez L."/>
            <person name="Alfaro M."/>
            <person name="Sun H."/>
            <person name="Tritt A."/>
            <person name="Yoshinaga Y."/>
            <person name="Zwiers L.-H."/>
            <person name="Turgeon B.G."/>
            <person name="Goodwin S.B."/>
            <person name="Spatafora J.W."/>
            <person name="Crous P.W."/>
            <person name="Grigoriev I.V."/>
        </authorList>
    </citation>
    <scope>NUCLEOTIDE SEQUENCE</scope>
    <source>
        <strain evidence="2">IPT5</strain>
    </source>
</reference>
<protein>
    <submittedName>
        <fullName evidence="2">Uncharacterized protein</fullName>
    </submittedName>
</protein>
<sequence>MAPQHPRRTRGTHPHHHHRHTDRGHAVGHSHHHRPNRSHNQNQEPRPRNANTGAGVTRRGHHGSGQRGARGHGAGVSAGVRLVDRMTWGDVRGDLGREGMVGGGVRLAGRVSGGHGDGEESRVTRESSDANYGCGGRERGGGADAVRDRSVVGLGQKNGSGDFTKEDDNNDENWDLDLEINTPTPTPTPNQTSTSTSTSHTSLFYPQSSHPQSSQNTPIQLTPPIHLLNQLLSQHHQQQPPAYQFVSPHSVLPKINNNNGNTYRGPDTIRRLVSNRKLQAILKGKKIPGERKGSSGRGEEMRLRM</sequence>
<dbReference type="AlphaFoldDB" id="A0A6A7BD33"/>
<keyword evidence="3" id="KW-1185">Reference proteome</keyword>
<feature type="compositionally biased region" description="Basic and acidic residues" evidence="1">
    <location>
        <begin position="136"/>
        <end position="150"/>
    </location>
</feature>
<organism evidence="2 3">
    <name type="scientific">Plenodomus tracheiphilus IPT5</name>
    <dbReference type="NCBI Taxonomy" id="1408161"/>
    <lineage>
        <taxon>Eukaryota</taxon>
        <taxon>Fungi</taxon>
        <taxon>Dikarya</taxon>
        <taxon>Ascomycota</taxon>
        <taxon>Pezizomycotina</taxon>
        <taxon>Dothideomycetes</taxon>
        <taxon>Pleosporomycetidae</taxon>
        <taxon>Pleosporales</taxon>
        <taxon>Pleosporineae</taxon>
        <taxon>Leptosphaeriaceae</taxon>
        <taxon>Plenodomus</taxon>
    </lineage>
</organism>
<accession>A0A6A7BD33</accession>
<evidence type="ECO:0000313" key="3">
    <source>
        <dbReference type="Proteomes" id="UP000799423"/>
    </source>
</evidence>
<proteinExistence type="predicted"/>
<feature type="compositionally biased region" description="Acidic residues" evidence="1">
    <location>
        <begin position="168"/>
        <end position="178"/>
    </location>
</feature>
<feature type="compositionally biased region" description="Gly residues" evidence="1">
    <location>
        <begin position="65"/>
        <end position="76"/>
    </location>
</feature>
<feature type="region of interest" description="Disordered" evidence="1">
    <location>
        <begin position="1"/>
        <end position="78"/>
    </location>
</feature>
<feature type="compositionally biased region" description="Basic residues" evidence="1">
    <location>
        <begin position="1"/>
        <end position="37"/>
    </location>
</feature>